<keyword evidence="2" id="KW-0378">Hydrolase</keyword>
<gene>
    <name evidence="5" type="ORF">PBAH0796_LOCUS13132</name>
</gene>
<evidence type="ECO:0000259" key="4">
    <source>
        <dbReference type="Pfam" id="PF02230"/>
    </source>
</evidence>
<evidence type="ECO:0000256" key="1">
    <source>
        <dbReference type="ARBA" id="ARBA00006499"/>
    </source>
</evidence>
<feature type="region of interest" description="Disordered" evidence="3">
    <location>
        <begin position="70"/>
        <end position="93"/>
    </location>
</feature>
<name>A0A7S0FGT1_9DINO</name>
<evidence type="ECO:0000256" key="2">
    <source>
        <dbReference type="ARBA" id="ARBA00022801"/>
    </source>
</evidence>
<dbReference type="Pfam" id="PF02230">
    <property type="entry name" value="Abhydrolase_2"/>
    <property type="match status" value="1"/>
</dbReference>
<evidence type="ECO:0000256" key="3">
    <source>
        <dbReference type="SAM" id="MobiDB-lite"/>
    </source>
</evidence>
<protein>
    <recommendedName>
        <fullName evidence="4">Phospholipase/carboxylesterase/thioesterase domain-containing protein</fullName>
    </recommendedName>
</protein>
<feature type="domain" description="Phospholipase/carboxylesterase/thioesterase" evidence="4">
    <location>
        <begin position="114"/>
        <end position="312"/>
    </location>
</feature>
<comment type="similarity">
    <text evidence="1">Belongs to the AB hydrolase superfamily. AB hydrolase 2 family.</text>
</comment>
<dbReference type="PANTHER" id="PTHR10655">
    <property type="entry name" value="LYSOPHOSPHOLIPASE-RELATED"/>
    <property type="match status" value="1"/>
</dbReference>
<dbReference type="Gene3D" id="3.40.50.1820">
    <property type="entry name" value="alpha/beta hydrolase"/>
    <property type="match status" value="1"/>
</dbReference>
<dbReference type="InterPro" id="IPR003140">
    <property type="entry name" value="PLipase/COase/thioEstase"/>
</dbReference>
<dbReference type="SUPFAM" id="SSF53474">
    <property type="entry name" value="alpha/beta-Hydrolases"/>
    <property type="match status" value="1"/>
</dbReference>
<dbReference type="AlphaFoldDB" id="A0A7S0FGT1"/>
<dbReference type="InterPro" id="IPR029058">
    <property type="entry name" value="AB_hydrolase_fold"/>
</dbReference>
<sequence>MHCRRQQHGGPARAAGALRAAAAAACGAASLAAVALGAGGGCGSRAPARARAALGVGRAVLPCGISRPCGPPSQSQGLAASSPLPRRPSRPRRKLTCAAASFGDLFGTRLPEGHDSTVIWLHGLGDTGRGWTDVAGPQLRGRLPRTRFLFPTAPTQPVTVNMGASMPSWFDINTLDLELFSMNPPGLADSAEYVCGLVQRQLDAGVAPERIVLAGFSQGGAVALAATVGSSCSVGGVLMLSTFVASTLPERLEGLPCVHFFHGEDDDMVPITWGRKSCEILQARGVQATFRSYQGLAHSACLEEMQDISDVLVDILNPQPAAG</sequence>
<evidence type="ECO:0000313" key="5">
    <source>
        <dbReference type="EMBL" id="CAD8357765.1"/>
    </source>
</evidence>
<dbReference type="GO" id="GO:0052689">
    <property type="term" value="F:carboxylic ester hydrolase activity"/>
    <property type="evidence" value="ECO:0007669"/>
    <property type="project" value="TreeGrafter"/>
</dbReference>
<dbReference type="GO" id="GO:0005737">
    <property type="term" value="C:cytoplasm"/>
    <property type="evidence" value="ECO:0007669"/>
    <property type="project" value="TreeGrafter"/>
</dbReference>
<dbReference type="InterPro" id="IPR050565">
    <property type="entry name" value="LYPA1-2/EST-like"/>
</dbReference>
<organism evidence="5">
    <name type="scientific">Pyrodinium bahamense</name>
    <dbReference type="NCBI Taxonomy" id="73915"/>
    <lineage>
        <taxon>Eukaryota</taxon>
        <taxon>Sar</taxon>
        <taxon>Alveolata</taxon>
        <taxon>Dinophyceae</taxon>
        <taxon>Gonyaulacales</taxon>
        <taxon>Pyrocystaceae</taxon>
        <taxon>Pyrodinium</taxon>
    </lineage>
</organism>
<dbReference type="EMBL" id="HBEG01021711">
    <property type="protein sequence ID" value="CAD8357765.1"/>
    <property type="molecule type" value="Transcribed_RNA"/>
</dbReference>
<dbReference type="GO" id="GO:0008474">
    <property type="term" value="F:palmitoyl-(protein) hydrolase activity"/>
    <property type="evidence" value="ECO:0007669"/>
    <property type="project" value="TreeGrafter"/>
</dbReference>
<accession>A0A7S0FGT1</accession>
<proteinExistence type="inferred from homology"/>
<dbReference type="PANTHER" id="PTHR10655:SF17">
    <property type="entry name" value="LYSOPHOSPHOLIPASE-LIKE PROTEIN 1"/>
    <property type="match status" value="1"/>
</dbReference>
<reference evidence="5" key="1">
    <citation type="submission" date="2021-01" db="EMBL/GenBank/DDBJ databases">
        <authorList>
            <person name="Corre E."/>
            <person name="Pelletier E."/>
            <person name="Niang G."/>
            <person name="Scheremetjew M."/>
            <person name="Finn R."/>
            <person name="Kale V."/>
            <person name="Holt S."/>
            <person name="Cochrane G."/>
            <person name="Meng A."/>
            <person name="Brown T."/>
            <person name="Cohen L."/>
        </authorList>
    </citation>
    <scope>NUCLEOTIDE SEQUENCE</scope>
    <source>
        <strain evidence="5">Pbaha01</strain>
    </source>
</reference>